<dbReference type="AlphaFoldDB" id="A0A396HKS2"/>
<sequence>MAGGCATKIIEIEHSHLCFVISGKVYDQLGWLCLCCCKFIWILSYNIGME</sequence>
<accession>A0A396HKS2</accession>
<name>A0A396HKS2_MEDTR</name>
<gene>
    <name evidence="1" type="ORF">MtrunA17_Chr6g0481051</name>
</gene>
<protein>
    <submittedName>
        <fullName evidence="1">Uncharacterized protein</fullName>
    </submittedName>
</protein>
<dbReference type="Proteomes" id="UP000265566">
    <property type="component" value="Chromosome 6"/>
</dbReference>
<evidence type="ECO:0000313" key="1">
    <source>
        <dbReference type="EMBL" id="RHN52484.1"/>
    </source>
</evidence>
<dbReference type="Gramene" id="rna37168">
    <property type="protein sequence ID" value="RHN52484.1"/>
    <property type="gene ID" value="gene37168"/>
</dbReference>
<evidence type="ECO:0000313" key="2">
    <source>
        <dbReference type="Proteomes" id="UP000265566"/>
    </source>
</evidence>
<proteinExistence type="predicted"/>
<organism evidence="1 2">
    <name type="scientific">Medicago truncatula</name>
    <name type="common">Barrel medic</name>
    <name type="synonym">Medicago tribuloides</name>
    <dbReference type="NCBI Taxonomy" id="3880"/>
    <lineage>
        <taxon>Eukaryota</taxon>
        <taxon>Viridiplantae</taxon>
        <taxon>Streptophyta</taxon>
        <taxon>Embryophyta</taxon>
        <taxon>Tracheophyta</taxon>
        <taxon>Spermatophyta</taxon>
        <taxon>Magnoliopsida</taxon>
        <taxon>eudicotyledons</taxon>
        <taxon>Gunneridae</taxon>
        <taxon>Pentapetalae</taxon>
        <taxon>rosids</taxon>
        <taxon>fabids</taxon>
        <taxon>Fabales</taxon>
        <taxon>Fabaceae</taxon>
        <taxon>Papilionoideae</taxon>
        <taxon>50 kb inversion clade</taxon>
        <taxon>NPAAA clade</taxon>
        <taxon>Hologalegina</taxon>
        <taxon>IRL clade</taxon>
        <taxon>Trifolieae</taxon>
        <taxon>Medicago</taxon>
    </lineage>
</organism>
<reference evidence="2" key="1">
    <citation type="journal article" date="2018" name="Nat. Plants">
        <title>Whole-genome landscape of Medicago truncatula symbiotic genes.</title>
        <authorList>
            <person name="Pecrix Y."/>
            <person name="Staton S.E."/>
            <person name="Sallet E."/>
            <person name="Lelandais-Briere C."/>
            <person name="Moreau S."/>
            <person name="Carrere S."/>
            <person name="Blein T."/>
            <person name="Jardinaud M.F."/>
            <person name="Latrasse D."/>
            <person name="Zouine M."/>
            <person name="Zahm M."/>
            <person name="Kreplak J."/>
            <person name="Mayjonade B."/>
            <person name="Satge C."/>
            <person name="Perez M."/>
            <person name="Cauet S."/>
            <person name="Marande W."/>
            <person name="Chantry-Darmon C."/>
            <person name="Lopez-Roques C."/>
            <person name="Bouchez O."/>
            <person name="Berard A."/>
            <person name="Debelle F."/>
            <person name="Munos S."/>
            <person name="Bendahmane A."/>
            <person name="Berges H."/>
            <person name="Niebel A."/>
            <person name="Buitink J."/>
            <person name="Frugier F."/>
            <person name="Benhamed M."/>
            <person name="Crespi M."/>
            <person name="Gouzy J."/>
            <person name="Gamas P."/>
        </authorList>
    </citation>
    <scope>NUCLEOTIDE SEQUENCE [LARGE SCALE GENOMIC DNA]</scope>
    <source>
        <strain evidence="2">cv. Jemalong A17</strain>
    </source>
</reference>
<comment type="caution">
    <text evidence="1">The sequence shown here is derived from an EMBL/GenBank/DDBJ whole genome shotgun (WGS) entry which is preliminary data.</text>
</comment>
<dbReference type="EMBL" id="PSQE01000006">
    <property type="protein sequence ID" value="RHN52484.1"/>
    <property type="molecule type" value="Genomic_DNA"/>
</dbReference>